<keyword evidence="3 9" id="KW-1133">Transmembrane helix</keyword>
<keyword evidence="12" id="KW-1185">Reference proteome</keyword>
<feature type="transmembrane region" description="Helical" evidence="9">
    <location>
        <begin position="401"/>
        <end position="422"/>
    </location>
</feature>
<feature type="domain" description="G-protein coupled receptors family 1 profile" evidence="10">
    <location>
        <begin position="33"/>
        <end position="298"/>
    </location>
</feature>
<feature type="transmembrane region" description="Helical" evidence="9">
    <location>
        <begin position="496"/>
        <end position="517"/>
    </location>
</feature>
<evidence type="ECO:0000256" key="4">
    <source>
        <dbReference type="ARBA" id="ARBA00023040"/>
    </source>
</evidence>
<evidence type="ECO:0000256" key="3">
    <source>
        <dbReference type="ARBA" id="ARBA00022989"/>
    </source>
</evidence>
<dbReference type="SMART" id="SM01381">
    <property type="entry name" value="7TM_GPCR_Srsx"/>
    <property type="match status" value="1"/>
</dbReference>
<keyword evidence="4 8" id="KW-0297">G-protein coupled receptor</keyword>
<evidence type="ECO:0000313" key="11">
    <source>
        <dbReference type="EMBL" id="CAH3127079.1"/>
    </source>
</evidence>
<feature type="transmembrane region" description="Helical" evidence="9">
    <location>
        <begin position="20"/>
        <end position="42"/>
    </location>
</feature>
<dbReference type="PROSITE" id="PS00237">
    <property type="entry name" value="G_PROTEIN_RECEP_F1_1"/>
    <property type="match status" value="2"/>
</dbReference>
<dbReference type="FunFam" id="1.20.1070.10:FF:000291">
    <property type="entry name" value="Predicted protein"/>
    <property type="match status" value="1"/>
</dbReference>
<evidence type="ECO:0000256" key="1">
    <source>
        <dbReference type="ARBA" id="ARBA00004141"/>
    </source>
</evidence>
<dbReference type="AlphaFoldDB" id="A0AAU9WVJ0"/>
<dbReference type="GO" id="GO:0004930">
    <property type="term" value="F:G protein-coupled receptor activity"/>
    <property type="evidence" value="ECO:0007669"/>
    <property type="project" value="UniProtKB-KW"/>
</dbReference>
<feature type="transmembrane region" description="Helical" evidence="9">
    <location>
        <begin position="360"/>
        <end position="381"/>
    </location>
</feature>
<proteinExistence type="inferred from homology"/>
<evidence type="ECO:0000313" key="12">
    <source>
        <dbReference type="Proteomes" id="UP001159428"/>
    </source>
</evidence>
<name>A0AAU9WVJ0_9CNID</name>
<feature type="transmembrane region" description="Helical" evidence="9">
    <location>
        <begin position="54"/>
        <end position="75"/>
    </location>
</feature>
<evidence type="ECO:0000256" key="7">
    <source>
        <dbReference type="ARBA" id="ARBA00023224"/>
    </source>
</evidence>
<gene>
    <name evidence="11" type="ORF">PMEA_00012864</name>
</gene>
<feature type="transmembrane region" description="Helical" evidence="9">
    <location>
        <begin position="95"/>
        <end position="116"/>
    </location>
</feature>
<feature type="transmembrane region" description="Helical" evidence="9">
    <location>
        <begin position="186"/>
        <end position="209"/>
    </location>
</feature>
<comment type="similarity">
    <text evidence="8">Belongs to the G-protein coupled receptor 1 family.</text>
</comment>
<feature type="domain" description="G-protein coupled receptors family 1 profile" evidence="10">
    <location>
        <begin position="339"/>
        <end position="528"/>
    </location>
</feature>
<comment type="subcellular location">
    <subcellularLocation>
        <location evidence="1">Membrane</location>
        <topology evidence="1">Multi-pass membrane protein</topology>
    </subcellularLocation>
</comment>
<sequence length="528" mass="59805">MNGTQTSSCFNHEAKRIGISFYYCLIFVVTLIGNIIIGIIVYRTRSMRKPINFFIVNMAMSDLLFPIFYFPSIVAKINYGYWLLGGPVGQALCKLNYFLVDISAFVSIQSLVLIAVDRFGAVVFPLRSPLISSKRCRFFILATWIIAVAAKIPDAMTHELVEYQEGLACVHKWNEVFGESLSYRNYIVSMLVVFGYVPLVLIAILYMTVVIKLKSQNIPGEGSANGREQQSRRQKNVLKMSIAIVVTFIVCWLPATIWWFFVLYPPDSTMTASCGFQYFRVIAFCVAHSNSAINPCISFIFSGNYRQGLKNLSSCFNHEAKRIGISLYYCLIFVLTLMGNIFIGIIVYRTRSMRKPINFFIVNMAMSDLLFPIVCFPHIVTEMNFGYYILGGPVGQALCKLNYFLVDISAFVSIQSLVLIAVDRFGAVVFPLRSPLISSKRCRFFILTTWIIAVAANIPDALTYELVEYQEGLVCVHKWNEVFGESLSYRSYEVSMLLAFWYVSMVLIAILYMTVVIKLKSQNIPGEG</sequence>
<dbReference type="PANTHER" id="PTHR24243">
    <property type="entry name" value="G-PROTEIN COUPLED RECEPTOR"/>
    <property type="match status" value="1"/>
</dbReference>
<organism evidence="11 12">
    <name type="scientific">Pocillopora meandrina</name>
    <dbReference type="NCBI Taxonomy" id="46732"/>
    <lineage>
        <taxon>Eukaryota</taxon>
        <taxon>Metazoa</taxon>
        <taxon>Cnidaria</taxon>
        <taxon>Anthozoa</taxon>
        <taxon>Hexacorallia</taxon>
        <taxon>Scleractinia</taxon>
        <taxon>Astrocoeniina</taxon>
        <taxon>Pocilloporidae</taxon>
        <taxon>Pocillopora</taxon>
    </lineage>
</organism>
<dbReference type="InterPro" id="IPR017452">
    <property type="entry name" value="GPCR_Rhodpsn_7TM"/>
</dbReference>
<accession>A0AAU9WVJ0</accession>
<dbReference type="SUPFAM" id="SSF81321">
    <property type="entry name" value="Family A G protein-coupled receptor-like"/>
    <property type="match status" value="2"/>
</dbReference>
<evidence type="ECO:0000256" key="8">
    <source>
        <dbReference type="RuleBase" id="RU000688"/>
    </source>
</evidence>
<dbReference type="Gene3D" id="1.20.1070.10">
    <property type="entry name" value="Rhodopsin 7-helix transmembrane proteins"/>
    <property type="match status" value="2"/>
</dbReference>
<dbReference type="Proteomes" id="UP001159428">
    <property type="component" value="Unassembled WGS sequence"/>
</dbReference>
<dbReference type="InterPro" id="IPR000276">
    <property type="entry name" value="GPCR_Rhodpsn"/>
</dbReference>
<keyword evidence="2 8" id="KW-0812">Transmembrane</keyword>
<feature type="transmembrane region" description="Helical" evidence="9">
    <location>
        <begin position="442"/>
        <end position="459"/>
    </location>
</feature>
<evidence type="ECO:0000256" key="5">
    <source>
        <dbReference type="ARBA" id="ARBA00023136"/>
    </source>
</evidence>
<comment type="caution">
    <text evidence="11">The sequence shown here is derived from an EMBL/GenBank/DDBJ whole genome shotgun (WGS) entry which is preliminary data.</text>
</comment>
<dbReference type="PROSITE" id="PS50262">
    <property type="entry name" value="G_PROTEIN_RECEP_F1_2"/>
    <property type="match status" value="2"/>
</dbReference>
<evidence type="ECO:0000256" key="9">
    <source>
        <dbReference type="SAM" id="Phobius"/>
    </source>
</evidence>
<feature type="transmembrane region" description="Helical" evidence="9">
    <location>
        <begin position="136"/>
        <end position="153"/>
    </location>
</feature>
<keyword evidence="6 8" id="KW-0675">Receptor</keyword>
<feature type="transmembrane region" description="Helical" evidence="9">
    <location>
        <begin position="237"/>
        <end position="261"/>
    </location>
</feature>
<keyword evidence="7 8" id="KW-0807">Transducer</keyword>
<dbReference type="Pfam" id="PF00001">
    <property type="entry name" value="7tm_1"/>
    <property type="match status" value="2"/>
</dbReference>
<keyword evidence="5 9" id="KW-0472">Membrane</keyword>
<dbReference type="CDD" id="cd00637">
    <property type="entry name" value="7tm_classA_rhodopsin-like"/>
    <property type="match status" value="2"/>
</dbReference>
<evidence type="ECO:0000259" key="10">
    <source>
        <dbReference type="PROSITE" id="PS50262"/>
    </source>
</evidence>
<evidence type="ECO:0000256" key="6">
    <source>
        <dbReference type="ARBA" id="ARBA00023170"/>
    </source>
</evidence>
<reference evidence="11 12" key="1">
    <citation type="submission" date="2022-05" db="EMBL/GenBank/DDBJ databases">
        <authorList>
            <consortium name="Genoscope - CEA"/>
            <person name="William W."/>
        </authorList>
    </citation>
    <scope>NUCLEOTIDE SEQUENCE [LARGE SCALE GENOMIC DNA]</scope>
</reference>
<dbReference type="PRINTS" id="PR00237">
    <property type="entry name" value="GPCRRHODOPSN"/>
</dbReference>
<dbReference type="EMBL" id="CALNXJ010000022">
    <property type="protein sequence ID" value="CAH3127079.1"/>
    <property type="molecule type" value="Genomic_DNA"/>
</dbReference>
<evidence type="ECO:0000256" key="2">
    <source>
        <dbReference type="ARBA" id="ARBA00022692"/>
    </source>
</evidence>
<protein>
    <recommendedName>
        <fullName evidence="10">G-protein coupled receptors family 1 profile domain-containing protein</fullName>
    </recommendedName>
</protein>
<dbReference type="GO" id="GO:0016020">
    <property type="term" value="C:membrane"/>
    <property type="evidence" value="ECO:0007669"/>
    <property type="project" value="UniProtKB-SubCell"/>
</dbReference>
<feature type="transmembrane region" description="Helical" evidence="9">
    <location>
        <begin position="326"/>
        <end position="348"/>
    </location>
</feature>
<dbReference type="PANTHER" id="PTHR24243:SF208">
    <property type="entry name" value="PYROKININ-1 RECEPTOR"/>
    <property type="match status" value="1"/>
</dbReference>